<dbReference type="GO" id="GO:0051213">
    <property type="term" value="F:dioxygenase activity"/>
    <property type="evidence" value="ECO:0007669"/>
    <property type="project" value="UniProtKB-KW"/>
</dbReference>
<evidence type="ECO:0000256" key="6">
    <source>
        <dbReference type="ARBA" id="ARBA00023004"/>
    </source>
</evidence>
<dbReference type="InterPro" id="IPR032862">
    <property type="entry name" value="ALKBH6"/>
</dbReference>
<comment type="similarity">
    <text evidence="2">Belongs to the alkB family.</text>
</comment>
<accession>A0AAW1QBA0</accession>
<evidence type="ECO:0000313" key="10">
    <source>
        <dbReference type="Proteomes" id="UP001438707"/>
    </source>
</evidence>
<dbReference type="GO" id="GO:0005634">
    <property type="term" value="C:nucleus"/>
    <property type="evidence" value="ECO:0007669"/>
    <property type="project" value="UniProtKB-SubCell"/>
</dbReference>
<keyword evidence="6" id="KW-0408">Iron</keyword>
<dbReference type="AlphaFoldDB" id="A0AAW1QBA0"/>
<proteinExistence type="inferred from homology"/>
<keyword evidence="7" id="KW-0539">Nucleus</keyword>
<dbReference type="Gene3D" id="2.60.120.590">
    <property type="entry name" value="Alpha-ketoglutarate-dependent dioxygenase AlkB-like"/>
    <property type="match status" value="1"/>
</dbReference>
<dbReference type="PANTHER" id="PTHR46030:SF1">
    <property type="entry name" value="ALPHA-KETOGLUTARATE-DEPENDENT DIOXYGENASE ALKB HOMOLOG 6"/>
    <property type="match status" value="1"/>
</dbReference>
<dbReference type="EMBL" id="JALJOS010000059">
    <property type="protein sequence ID" value="KAK9818578.1"/>
    <property type="molecule type" value="Genomic_DNA"/>
</dbReference>
<comment type="caution">
    <text evidence="9">The sequence shown here is derived from an EMBL/GenBank/DDBJ whole genome shotgun (WGS) entry which is preliminary data.</text>
</comment>
<evidence type="ECO:0000256" key="3">
    <source>
        <dbReference type="ARBA" id="ARBA00022723"/>
    </source>
</evidence>
<comment type="subcellular location">
    <subcellularLocation>
        <location evidence="1">Nucleus</location>
    </subcellularLocation>
</comment>
<sequence>MVAVDFRDVLARARKQKQKTGTAQLDVSRALALLKHRAEDRSVPSPQTLAAKRLQGLSYCSSFISPQEEAALLTCIRASVERPWTKASGRRIQNWGGEPGRAEAEALPEFLQTLVHRLVAAGVYAPEVAPNHCLINEYTGGSGIPAHDDGPLYVPPVATISLGGSVVINFITHSGDGDQPLITKVLLQQGCLLVVDGAAYKDSMHEILAQEADVIDNHCCNAALLNVAEGDVIKRPQCRHSLVFVHKRAS</sequence>
<keyword evidence="5" id="KW-0560">Oxidoreductase</keyword>
<dbReference type="PROSITE" id="PS51471">
    <property type="entry name" value="FE2OG_OXY"/>
    <property type="match status" value="1"/>
</dbReference>
<keyword evidence="3" id="KW-0479">Metal-binding</keyword>
<dbReference type="InterPro" id="IPR037151">
    <property type="entry name" value="AlkB-like_sf"/>
</dbReference>
<gene>
    <name evidence="9" type="ORF">WJX74_002001</name>
</gene>
<dbReference type="PANTHER" id="PTHR46030">
    <property type="entry name" value="ALPHA-KETOGLUTARATE-DEPENDENT DIOXYGENASE ALKB HOMOLOG 6"/>
    <property type="match status" value="1"/>
</dbReference>
<keyword evidence="10" id="KW-1185">Reference proteome</keyword>
<name>A0AAW1QBA0_9CHLO</name>
<feature type="domain" description="Fe2OG dioxygenase" evidence="8">
    <location>
        <begin position="129"/>
        <end position="248"/>
    </location>
</feature>
<reference evidence="9 10" key="1">
    <citation type="journal article" date="2024" name="Nat. Commun.">
        <title>Phylogenomics reveals the evolutionary origins of lichenization in chlorophyte algae.</title>
        <authorList>
            <person name="Puginier C."/>
            <person name="Libourel C."/>
            <person name="Otte J."/>
            <person name="Skaloud P."/>
            <person name="Haon M."/>
            <person name="Grisel S."/>
            <person name="Petersen M."/>
            <person name="Berrin J.G."/>
            <person name="Delaux P.M."/>
            <person name="Dal Grande F."/>
            <person name="Keller J."/>
        </authorList>
    </citation>
    <scope>NUCLEOTIDE SEQUENCE [LARGE SCALE GENOMIC DNA]</scope>
    <source>
        <strain evidence="9 10">SAG 2145</strain>
    </source>
</reference>
<dbReference type="GO" id="GO:0046872">
    <property type="term" value="F:metal ion binding"/>
    <property type="evidence" value="ECO:0007669"/>
    <property type="project" value="UniProtKB-KW"/>
</dbReference>
<evidence type="ECO:0000256" key="7">
    <source>
        <dbReference type="ARBA" id="ARBA00023242"/>
    </source>
</evidence>
<evidence type="ECO:0000256" key="2">
    <source>
        <dbReference type="ARBA" id="ARBA00007879"/>
    </source>
</evidence>
<evidence type="ECO:0000313" key="9">
    <source>
        <dbReference type="EMBL" id="KAK9818578.1"/>
    </source>
</evidence>
<dbReference type="Proteomes" id="UP001438707">
    <property type="component" value="Unassembled WGS sequence"/>
</dbReference>
<dbReference type="SUPFAM" id="SSF51197">
    <property type="entry name" value="Clavaminate synthase-like"/>
    <property type="match status" value="1"/>
</dbReference>
<protein>
    <recommendedName>
        <fullName evidence="8">Fe2OG dioxygenase domain-containing protein</fullName>
    </recommendedName>
</protein>
<dbReference type="InterPro" id="IPR027450">
    <property type="entry name" value="AlkB-like"/>
</dbReference>
<evidence type="ECO:0000256" key="1">
    <source>
        <dbReference type="ARBA" id="ARBA00004123"/>
    </source>
</evidence>
<evidence type="ECO:0000256" key="5">
    <source>
        <dbReference type="ARBA" id="ARBA00023002"/>
    </source>
</evidence>
<evidence type="ECO:0000259" key="8">
    <source>
        <dbReference type="PROSITE" id="PS51471"/>
    </source>
</evidence>
<organism evidence="9 10">
    <name type="scientific">Apatococcus lobatus</name>
    <dbReference type="NCBI Taxonomy" id="904363"/>
    <lineage>
        <taxon>Eukaryota</taxon>
        <taxon>Viridiplantae</taxon>
        <taxon>Chlorophyta</taxon>
        <taxon>core chlorophytes</taxon>
        <taxon>Trebouxiophyceae</taxon>
        <taxon>Chlorellales</taxon>
        <taxon>Chlorellaceae</taxon>
        <taxon>Apatococcus</taxon>
    </lineage>
</organism>
<dbReference type="Pfam" id="PF13532">
    <property type="entry name" value="2OG-FeII_Oxy_2"/>
    <property type="match status" value="1"/>
</dbReference>
<evidence type="ECO:0000256" key="4">
    <source>
        <dbReference type="ARBA" id="ARBA00022964"/>
    </source>
</evidence>
<dbReference type="InterPro" id="IPR005123">
    <property type="entry name" value="Oxoglu/Fe-dep_dioxygenase_dom"/>
</dbReference>
<keyword evidence="4" id="KW-0223">Dioxygenase</keyword>